<organism evidence="1 2">
    <name type="scientific">Sphingomonas mollis</name>
    <dbReference type="NCBI Taxonomy" id="2795726"/>
    <lineage>
        <taxon>Bacteria</taxon>
        <taxon>Pseudomonadati</taxon>
        <taxon>Pseudomonadota</taxon>
        <taxon>Alphaproteobacteria</taxon>
        <taxon>Sphingomonadales</taxon>
        <taxon>Sphingomonadaceae</taxon>
        <taxon>Sphingomonas</taxon>
    </lineage>
</organism>
<proteinExistence type="predicted"/>
<gene>
    <name evidence="1" type="ORF">JAO74_16480</name>
</gene>
<dbReference type="Proteomes" id="UP000640426">
    <property type="component" value="Unassembled WGS sequence"/>
</dbReference>
<dbReference type="EMBL" id="JAELXS010000011">
    <property type="protein sequence ID" value="MBJ6123385.1"/>
    <property type="molecule type" value="Genomic_DNA"/>
</dbReference>
<evidence type="ECO:0000313" key="1">
    <source>
        <dbReference type="EMBL" id="MBJ6123385.1"/>
    </source>
</evidence>
<dbReference type="RefSeq" id="WP_233151113.1">
    <property type="nucleotide sequence ID" value="NZ_JAELXS010000011.1"/>
</dbReference>
<name>A0ABS0XTK4_9SPHN</name>
<protein>
    <recommendedName>
        <fullName evidence="3">Cellulose-binding protein</fullName>
    </recommendedName>
</protein>
<accession>A0ABS0XTK4</accession>
<evidence type="ECO:0008006" key="3">
    <source>
        <dbReference type="Google" id="ProtNLM"/>
    </source>
</evidence>
<reference evidence="2" key="1">
    <citation type="submission" date="2020-12" db="EMBL/GenBank/DDBJ databases">
        <title>Hymenobacter sp.</title>
        <authorList>
            <person name="Kim M.K."/>
        </authorList>
    </citation>
    <scope>NUCLEOTIDE SEQUENCE [LARGE SCALE GENOMIC DNA]</scope>
    <source>
        <strain evidence="2">BT553</strain>
    </source>
</reference>
<comment type="caution">
    <text evidence="1">The sequence shown here is derived from an EMBL/GenBank/DDBJ whole genome shotgun (WGS) entry which is preliminary data.</text>
</comment>
<evidence type="ECO:0000313" key="2">
    <source>
        <dbReference type="Proteomes" id="UP000640426"/>
    </source>
</evidence>
<keyword evidence="2" id="KW-1185">Reference proteome</keyword>
<sequence length="532" mass="57863">MKVGASVGAVLGMGAVIVPNNTVAKSAPSVFVTKSMPAAIATPTPTPTPTAQPAAPSARDKLGVNVVGITYYGGEPIFSNQLFGLRWLVPAAGWGGISNDRLRPDGFPKVVDGSAAAPGVVSILNPPAEAKTTATAVTRCTWQGTGSVGVGGYPREQRSGDHFLEFKWVQATNDSNRVWFQIDKSDASDPIRAVDCRLTTEASDTYFAPSLMSHLQPFGVLRFLDMSAANSNPGSVTWSARSLPGDLVQRGTDGTAIETMVKLANANGSSPWFTVPWNADADYHRRMAQLVHDTVPAGKPVYVEISNEVWNYSFGQAGQAEREGTERKLSDNRFQANIYRYAQKITETMPIWADVFKDRPKDLVRVAATQADNAWVGGNIFEWNNGAAAAQIDAIAIAPYFKIDTDQLTNDNNVNMIALAAEAKRQVAFQSAAYKVLADKWGKRLLAYEGGQHQIDTNNQARLETMNRDPRMETIYKQYLTDWNALTGDVFNLYSTTSPMSRYGAWGLREYAGQSLSETPKLRGVLAYAKSK</sequence>